<evidence type="ECO:0000256" key="1">
    <source>
        <dbReference type="SAM" id="Phobius"/>
    </source>
</evidence>
<name>V9HN09_9NEIS</name>
<dbReference type="EMBL" id="ADCY02000051">
    <property type="protein sequence ID" value="EFG32103.1"/>
    <property type="molecule type" value="Genomic_DNA"/>
</dbReference>
<reference evidence="2 3" key="2">
    <citation type="submission" date="2011-10" db="EMBL/GenBank/DDBJ databases">
        <title>The Genome Sequence of Simonsiella muelleri ATCC 29453.</title>
        <authorList>
            <consortium name="The Broad Institute Genome Sequencing Platform"/>
            <consortium name="The Broad Institute Genome Sequencing Center for Infectious Disease"/>
            <person name="Earl A."/>
            <person name="Ward D."/>
            <person name="Feldgarden M."/>
            <person name="Gevers D."/>
            <person name="Izard J."/>
            <person name="Baranova O.V."/>
            <person name="Blanton J.M."/>
            <person name="Tanner A.C."/>
            <person name="Dewhirst F."/>
            <person name="Young S.K."/>
            <person name="Zeng Q."/>
            <person name="Gargeya S."/>
            <person name="Fitzgerald M."/>
            <person name="Haas B."/>
            <person name="Abouelleil A."/>
            <person name="Alvarado L."/>
            <person name="Arachchi H.M."/>
            <person name="Berlin A."/>
            <person name="Brown A."/>
            <person name="Chapman S.B."/>
            <person name="Chen Z."/>
            <person name="Dunbar C."/>
            <person name="Freedman E."/>
            <person name="Gearin G."/>
            <person name="Goldberg J."/>
            <person name="Griggs A."/>
            <person name="Gujja S."/>
            <person name="Heiman D."/>
            <person name="Howarth C."/>
            <person name="Larson L."/>
            <person name="Lui A."/>
            <person name="MacDonald P.J.P."/>
            <person name="Montmayeur A."/>
            <person name="Murphy C."/>
            <person name="Neiman D."/>
            <person name="Pearson M."/>
            <person name="Priest M."/>
            <person name="Roberts A."/>
            <person name="Saif S."/>
            <person name="Shea T."/>
            <person name="Shenoy N."/>
            <person name="Sisk P."/>
            <person name="Stolte C."/>
            <person name="Sykes S."/>
            <person name="Wortman J."/>
            <person name="Nusbaum C."/>
            <person name="Birren B."/>
        </authorList>
    </citation>
    <scope>NUCLEOTIDE SEQUENCE [LARGE SCALE GENOMIC DNA]</scope>
    <source>
        <strain evidence="2 3">ATCC 29453</strain>
    </source>
</reference>
<dbReference type="STRING" id="641147.HMPREF9021_00509"/>
<evidence type="ECO:0000313" key="2">
    <source>
        <dbReference type="EMBL" id="EFG32103.1"/>
    </source>
</evidence>
<proteinExistence type="predicted"/>
<keyword evidence="1" id="KW-0472">Membrane</keyword>
<feature type="transmembrane region" description="Helical" evidence="1">
    <location>
        <begin position="33"/>
        <end position="59"/>
    </location>
</feature>
<dbReference type="RefSeq" id="WP_002642722.1">
    <property type="nucleotide sequence ID" value="NZ_CP019448.1"/>
</dbReference>
<reference evidence="2 3" key="1">
    <citation type="submission" date="2010-03" db="EMBL/GenBank/DDBJ databases">
        <authorList>
            <consortium name="The Broad Institute Genome Sequencing Platform"/>
            <person name="Ward D."/>
            <person name="Earl A."/>
            <person name="Feldgarden M."/>
            <person name="Gevers D."/>
            <person name="Young S."/>
            <person name="Zeng Q."/>
            <person name="Koehrsen M."/>
            <person name="Alvarado L."/>
            <person name="Berlin A.M."/>
            <person name="Borenstein D."/>
            <person name="Chapman S.B."/>
            <person name="Chen Z."/>
            <person name="Engels R."/>
            <person name="Freedman E."/>
            <person name="Gellesch M."/>
            <person name="Goldberg J."/>
            <person name="Griggs A."/>
            <person name="Gujja S."/>
            <person name="Heilman E.R."/>
            <person name="Heiman D.I."/>
            <person name="Hepburn T.A."/>
            <person name="Howarth C."/>
            <person name="Jen D."/>
            <person name="Larson L."/>
            <person name="Mehta T."/>
            <person name="Park D."/>
            <person name="Pearson M."/>
            <person name="Richards J."/>
            <person name="Roberts A."/>
            <person name="Saif S."/>
            <person name="Shea T.D."/>
            <person name="Shenoy N."/>
            <person name="Sisk P."/>
            <person name="Stolte C."/>
            <person name="Sykes S.N."/>
            <person name="Walk T."/>
            <person name="White J."/>
            <person name="Yandava C."/>
            <person name="Izard J."/>
            <person name="Baranova O.V."/>
            <person name="Blanton J.M."/>
            <person name="Tanner A.C."/>
            <person name="Dewhirst F."/>
            <person name="Haas B."/>
            <person name="Nusbaum C."/>
            <person name="Birren B."/>
        </authorList>
    </citation>
    <scope>NUCLEOTIDE SEQUENCE [LARGE SCALE GENOMIC DNA]</scope>
    <source>
        <strain evidence="2 3">ATCC 29453</strain>
    </source>
</reference>
<dbReference type="AlphaFoldDB" id="V9HN09"/>
<keyword evidence="1" id="KW-0812">Transmembrane</keyword>
<gene>
    <name evidence="2" type="ORF">HMPREF9021_00509</name>
</gene>
<keyword evidence="3" id="KW-1185">Reference proteome</keyword>
<organism evidence="2 3">
    <name type="scientific">Simonsiella muelleri ATCC 29453</name>
    <dbReference type="NCBI Taxonomy" id="641147"/>
    <lineage>
        <taxon>Bacteria</taxon>
        <taxon>Pseudomonadati</taxon>
        <taxon>Pseudomonadota</taxon>
        <taxon>Betaproteobacteria</taxon>
        <taxon>Neisseriales</taxon>
        <taxon>Neisseriaceae</taxon>
        <taxon>Simonsiella</taxon>
    </lineage>
</organism>
<dbReference type="KEGG" id="smur:BWP33_00055"/>
<dbReference type="Proteomes" id="UP000017813">
    <property type="component" value="Unassembled WGS sequence"/>
</dbReference>
<protein>
    <submittedName>
        <fullName evidence="2">Uncharacterized protein</fullName>
    </submittedName>
</protein>
<evidence type="ECO:0000313" key="3">
    <source>
        <dbReference type="Proteomes" id="UP000017813"/>
    </source>
</evidence>
<dbReference type="HOGENOM" id="CLU_2901817_0_0_4"/>
<keyword evidence="1" id="KW-1133">Transmembrane helix</keyword>
<comment type="caution">
    <text evidence="2">The sequence shown here is derived from an EMBL/GenBank/DDBJ whole genome shotgun (WGS) entry which is preliminary data.</text>
</comment>
<accession>V9HN09</accession>
<sequence>MWYTRPQDGSTLHQHFNFGQPEKYVIDKMKFSLLLAGLTQRLILVAIILAILWSVYFWAVTE</sequence>